<keyword evidence="7" id="KW-0676">Redox-active center</keyword>
<dbReference type="SUPFAM" id="SSF52833">
    <property type="entry name" value="Thioredoxin-like"/>
    <property type="match status" value="1"/>
</dbReference>
<evidence type="ECO:0000256" key="6">
    <source>
        <dbReference type="ARBA" id="ARBA00023157"/>
    </source>
</evidence>
<comment type="function">
    <text evidence="1">Thiol-specific peroxidase that catalyzes the reduction of hydrogen peroxide and organic hydroperoxides to water and alcohols, respectively. Plays a role in cell protection against oxidative stress by detoxifying peroxides and as sensor of hydrogen peroxide-mediated signaling events.</text>
</comment>
<evidence type="ECO:0000313" key="14">
    <source>
        <dbReference type="Proteomes" id="UP001629230"/>
    </source>
</evidence>
<comment type="catalytic activity">
    <reaction evidence="11">
        <text>a hydroperoxide + [thioredoxin]-dithiol = an alcohol + [thioredoxin]-disulfide + H2O</text>
        <dbReference type="Rhea" id="RHEA:62620"/>
        <dbReference type="Rhea" id="RHEA-COMP:10698"/>
        <dbReference type="Rhea" id="RHEA-COMP:10700"/>
        <dbReference type="ChEBI" id="CHEBI:15377"/>
        <dbReference type="ChEBI" id="CHEBI:29950"/>
        <dbReference type="ChEBI" id="CHEBI:30879"/>
        <dbReference type="ChEBI" id="CHEBI:35924"/>
        <dbReference type="ChEBI" id="CHEBI:50058"/>
        <dbReference type="EC" id="1.11.1.24"/>
    </reaction>
</comment>
<dbReference type="PANTHER" id="PTHR42801:SF7">
    <property type="entry name" value="SLL1159 PROTEIN"/>
    <property type="match status" value="1"/>
</dbReference>
<dbReference type="PANTHER" id="PTHR42801">
    <property type="entry name" value="THIOREDOXIN-DEPENDENT PEROXIDE REDUCTASE"/>
    <property type="match status" value="1"/>
</dbReference>
<dbReference type="CDD" id="cd02970">
    <property type="entry name" value="PRX_like2"/>
    <property type="match status" value="1"/>
</dbReference>
<dbReference type="PROSITE" id="PS51352">
    <property type="entry name" value="THIOREDOXIN_2"/>
    <property type="match status" value="1"/>
</dbReference>
<name>A0ABW9B2I4_9BURK</name>
<comment type="caution">
    <text evidence="13">The sequence shown here is derived from an EMBL/GenBank/DDBJ whole genome shotgun (WGS) entry which is preliminary data.</text>
</comment>
<feature type="domain" description="Thioredoxin" evidence="12">
    <location>
        <begin position="48"/>
        <end position="221"/>
    </location>
</feature>
<evidence type="ECO:0000256" key="5">
    <source>
        <dbReference type="ARBA" id="ARBA00023002"/>
    </source>
</evidence>
<accession>A0ABW9B2I4</accession>
<dbReference type="InterPro" id="IPR050924">
    <property type="entry name" value="Peroxiredoxin_BCP/PrxQ"/>
</dbReference>
<protein>
    <recommendedName>
        <fullName evidence="2">thioredoxin-dependent peroxiredoxin</fullName>
        <ecNumber evidence="2">1.11.1.24</ecNumber>
    </recommendedName>
    <alternativeName>
        <fullName evidence="8">Thioredoxin peroxidase</fullName>
    </alternativeName>
    <alternativeName>
        <fullName evidence="10">Thioredoxin-dependent peroxiredoxin Bcp</fullName>
    </alternativeName>
</protein>
<keyword evidence="14" id="KW-1185">Reference proteome</keyword>
<evidence type="ECO:0000256" key="1">
    <source>
        <dbReference type="ARBA" id="ARBA00003330"/>
    </source>
</evidence>
<dbReference type="InterPro" id="IPR036249">
    <property type="entry name" value="Thioredoxin-like_sf"/>
</dbReference>
<evidence type="ECO:0000256" key="10">
    <source>
        <dbReference type="ARBA" id="ARBA00042639"/>
    </source>
</evidence>
<keyword evidence="5" id="KW-0560">Oxidoreductase</keyword>
<organism evidence="13 14">
    <name type="scientific">Paraburkholderia dipogonis</name>
    <dbReference type="NCBI Taxonomy" id="1211383"/>
    <lineage>
        <taxon>Bacteria</taxon>
        <taxon>Pseudomonadati</taxon>
        <taxon>Pseudomonadota</taxon>
        <taxon>Betaproteobacteria</taxon>
        <taxon>Burkholderiales</taxon>
        <taxon>Burkholderiaceae</taxon>
        <taxon>Paraburkholderia</taxon>
    </lineage>
</organism>
<comment type="similarity">
    <text evidence="9">Belongs to the peroxiredoxin family. BCP/PrxQ subfamily.</text>
</comment>
<dbReference type="Pfam" id="PF00578">
    <property type="entry name" value="AhpC-TSA"/>
    <property type="match status" value="1"/>
</dbReference>
<dbReference type="Proteomes" id="UP001629230">
    <property type="component" value="Unassembled WGS sequence"/>
</dbReference>
<reference evidence="13 14" key="1">
    <citation type="journal article" date="2024" name="Chem. Sci.">
        <title>Discovery of megapolipeptins by genome mining of a Burkholderiales bacteria collection.</title>
        <authorList>
            <person name="Paulo B.S."/>
            <person name="Recchia M.J.J."/>
            <person name="Lee S."/>
            <person name="Fergusson C.H."/>
            <person name="Romanowski S.B."/>
            <person name="Hernandez A."/>
            <person name="Krull N."/>
            <person name="Liu D.Y."/>
            <person name="Cavanagh H."/>
            <person name="Bos A."/>
            <person name="Gray C.A."/>
            <person name="Murphy B.T."/>
            <person name="Linington R.G."/>
            <person name="Eustaquio A.S."/>
        </authorList>
    </citation>
    <scope>NUCLEOTIDE SEQUENCE [LARGE SCALE GENOMIC DNA]</scope>
    <source>
        <strain evidence="13 14">RL17-350-BIC-A</strain>
    </source>
</reference>
<keyword evidence="4" id="KW-0049">Antioxidant</keyword>
<dbReference type="EC" id="1.11.1.24" evidence="2"/>
<evidence type="ECO:0000259" key="12">
    <source>
        <dbReference type="PROSITE" id="PS51352"/>
    </source>
</evidence>
<evidence type="ECO:0000256" key="7">
    <source>
        <dbReference type="ARBA" id="ARBA00023284"/>
    </source>
</evidence>
<evidence type="ECO:0000256" key="2">
    <source>
        <dbReference type="ARBA" id="ARBA00013017"/>
    </source>
</evidence>
<dbReference type="Gene3D" id="3.40.30.10">
    <property type="entry name" value="Glutaredoxin"/>
    <property type="match status" value="1"/>
</dbReference>
<evidence type="ECO:0000256" key="11">
    <source>
        <dbReference type="ARBA" id="ARBA00049091"/>
    </source>
</evidence>
<evidence type="ECO:0000256" key="4">
    <source>
        <dbReference type="ARBA" id="ARBA00022862"/>
    </source>
</evidence>
<dbReference type="EMBL" id="JAQQEZ010000042">
    <property type="protein sequence ID" value="MFM0006473.1"/>
    <property type="molecule type" value="Genomic_DNA"/>
</dbReference>
<evidence type="ECO:0000313" key="13">
    <source>
        <dbReference type="EMBL" id="MFM0006473.1"/>
    </source>
</evidence>
<evidence type="ECO:0000256" key="8">
    <source>
        <dbReference type="ARBA" id="ARBA00032824"/>
    </source>
</evidence>
<dbReference type="InterPro" id="IPR000866">
    <property type="entry name" value="AhpC/TSA"/>
</dbReference>
<sequence>MSLQAKLDAFKADFKGGKAPYFAPPEIHPIMERATAALVASGQAERALKAGDAAPEFILNDPDGKPVSSTELLKRGALVISFYRGVWCPYCNLELTALEEALPSFKAEGANLVAISPQNAVNSRKSVRTNKLSFPILSDTHNDVAAAFGIRFALPDYLVELYKNLKNDLPAFNGDTSWTLPMPARYVIGQDGTILYAEVNPDYTHRPEPQDMLPVLRRKTASAS</sequence>
<dbReference type="RefSeq" id="WP_408180990.1">
    <property type="nucleotide sequence ID" value="NZ_JAQQEZ010000042.1"/>
</dbReference>
<dbReference type="InterPro" id="IPR013766">
    <property type="entry name" value="Thioredoxin_domain"/>
</dbReference>
<evidence type="ECO:0000256" key="3">
    <source>
        <dbReference type="ARBA" id="ARBA00022559"/>
    </source>
</evidence>
<evidence type="ECO:0000256" key="9">
    <source>
        <dbReference type="ARBA" id="ARBA00038489"/>
    </source>
</evidence>
<gene>
    <name evidence="13" type="ORF">PQR57_36505</name>
</gene>
<proteinExistence type="inferred from homology"/>
<keyword evidence="3" id="KW-0575">Peroxidase</keyword>
<keyword evidence="6" id="KW-1015">Disulfide bond</keyword>